<gene>
    <name evidence="5" type="ORF">CANTADRAFT_27265</name>
</gene>
<protein>
    <submittedName>
        <fullName evidence="5">BRO1-domain-containing protein</fullName>
    </submittedName>
</protein>
<proteinExistence type="inferred from homology"/>
<reference evidence="6" key="1">
    <citation type="submission" date="2016-05" db="EMBL/GenBank/DDBJ databases">
        <title>Comparative genomics of biotechnologically important yeasts.</title>
        <authorList>
            <consortium name="DOE Joint Genome Institute"/>
            <person name="Riley R."/>
            <person name="Haridas S."/>
            <person name="Wolfe K.H."/>
            <person name="Lopes M.R."/>
            <person name="Hittinger C.T."/>
            <person name="Goker M."/>
            <person name="Salamov A."/>
            <person name="Wisecaver J."/>
            <person name="Long T.M."/>
            <person name="Aerts A.L."/>
            <person name="Barry K."/>
            <person name="Choi C."/>
            <person name="Clum A."/>
            <person name="Coughlan A.Y."/>
            <person name="Deshpande S."/>
            <person name="Douglass A.P."/>
            <person name="Hanson S.J."/>
            <person name="Klenk H.-P."/>
            <person name="Labutti K."/>
            <person name="Lapidus A."/>
            <person name="Lindquist E."/>
            <person name="Lipzen A."/>
            <person name="Meier-Kolthoff J.P."/>
            <person name="Ohm R.A."/>
            <person name="Otillar R.P."/>
            <person name="Pangilinan J."/>
            <person name="Peng Y."/>
            <person name="Rokas A."/>
            <person name="Rosa C.A."/>
            <person name="Scheuner C."/>
            <person name="Sibirny A.A."/>
            <person name="Slot J.C."/>
            <person name="Stielow J.B."/>
            <person name="Sun H."/>
            <person name="Kurtzman C.P."/>
            <person name="Blackwell M."/>
            <person name="Grigoriev I.V."/>
            <person name="Jeffries T.W."/>
        </authorList>
    </citation>
    <scope>NUCLEOTIDE SEQUENCE [LARGE SCALE GENOMIC DNA]</scope>
    <source>
        <strain evidence="6">NRRL Y-17324</strain>
    </source>
</reference>
<dbReference type="InterPro" id="IPR004328">
    <property type="entry name" value="BRO1_dom"/>
</dbReference>
<evidence type="ECO:0000256" key="3">
    <source>
        <dbReference type="SAM" id="MobiDB-lite"/>
    </source>
</evidence>
<keyword evidence="6" id="KW-1185">Reference proteome</keyword>
<keyword evidence="2" id="KW-0175">Coiled coil</keyword>
<dbReference type="CDD" id="cd08915">
    <property type="entry name" value="V_Alix_like"/>
    <property type="match status" value="1"/>
</dbReference>
<dbReference type="Proteomes" id="UP000094285">
    <property type="component" value="Unassembled WGS sequence"/>
</dbReference>
<feature type="coiled-coil region" evidence="2">
    <location>
        <begin position="615"/>
        <end position="642"/>
    </location>
</feature>
<dbReference type="STRING" id="984487.A0A1E4SDA6"/>
<dbReference type="Gene3D" id="1.25.40.280">
    <property type="entry name" value="alix/aip1 like domains"/>
    <property type="match status" value="1"/>
</dbReference>
<evidence type="ECO:0000259" key="4">
    <source>
        <dbReference type="PROSITE" id="PS51180"/>
    </source>
</evidence>
<dbReference type="AlphaFoldDB" id="A0A1E4SDA6"/>
<dbReference type="InterPro" id="IPR038499">
    <property type="entry name" value="BRO1_sf"/>
</dbReference>
<dbReference type="PANTHER" id="PTHR23030:SF39">
    <property type="entry name" value="PROGRAMMED CELL DEATH 6-INTERACTING PROTEIN"/>
    <property type="match status" value="1"/>
</dbReference>
<dbReference type="PANTHER" id="PTHR23030">
    <property type="entry name" value="PCD6 INTERACTING PROTEIN-RELATED"/>
    <property type="match status" value="1"/>
</dbReference>
<evidence type="ECO:0000256" key="1">
    <source>
        <dbReference type="ARBA" id="ARBA00038154"/>
    </source>
</evidence>
<dbReference type="Pfam" id="PF03097">
    <property type="entry name" value="BRO1"/>
    <property type="match status" value="1"/>
</dbReference>
<dbReference type="Gene3D" id="1.20.140.50">
    <property type="entry name" value="alix/aip1 like domains"/>
    <property type="match status" value="1"/>
</dbReference>
<dbReference type="OrthoDB" id="64867at2759"/>
<dbReference type="Gene3D" id="1.20.120.560">
    <property type="entry name" value="alix/aip1 in complex with the ypdl late domain"/>
    <property type="match status" value="1"/>
</dbReference>
<accession>A0A1E4SDA6</accession>
<dbReference type="PROSITE" id="PS51180">
    <property type="entry name" value="BRO1"/>
    <property type="match status" value="1"/>
</dbReference>
<dbReference type="CDD" id="cd09241">
    <property type="entry name" value="BRO1_ScRim20-like"/>
    <property type="match status" value="1"/>
</dbReference>
<dbReference type="GO" id="GO:0005768">
    <property type="term" value="C:endosome"/>
    <property type="evidence" value="ECO:0007669"/>
    <property type="project" value="TreeGrafter"/>
</dbReference>
<organism evidence="5 6">
    <name type="scientific">Suhomyces tanzawaensis NRRL Y-17324</name>
    <dbReference type="NCBI Taxonomy" id="984487"/>
    <lineage>
        <taxon>Eukaryota</taxon>
        <taxon>Fungi</taxon>
        <taxon>Dikarya</taxon>
        <taxon>Ascomycota</taxon>
        <taxon>Saccharomycotina</taxon>
        <taxon>Pichiomycetes</taxon>
        <taxon>Debaryomycetaceae</taxon>
        <taxon>Suhomyces</taxon>
    </lineage>
</organism>
<name>A0A1E4SDA6_9ASCO</name>
<feature type="region of interest" description="Disordered" evidence="3">
    <location>
        <begin position="731"/>
        <end position="757"/>
    </location>
</feature>
<dbReference type="Pfam" id="PF13949">
    <property type="entry name" value="ALIX_LYPXL_bnd"/>
    <property type="match status" value="1"/>
</dbReference>
<sequence>MNLLVIPLRQARPMDLGNELSQIIQRDYFQTPSSFHDDLATVTALRNKVGAITNESVSTSDVLLLQEYYLHLIHLKRKFPPDSIEFAWYGTLTYGLSGPAKLRSFSIEQLNVLFQLGSLFSQLALKESRHTDEGLKQGCAKLQLAAGCFQMILLEQEAGIPVPNDFTHDTIQALKWLMLAQAQEMVWQKAVSNGKMKDSVIAKLAIQTSEFYSEALKYGNASDYIKLEWINHITVKKFHFRAAAFYRASMGYQDTFQYGEQVCCLRVASESVSFALKLKKYVNSFVIEDLQGLVDTIERSLKVAEKDNDLIYLKVVPNEKDLKPLVGTVIVKPIEPKFEEPTKPLFEDLLPYIVIQVSQAFRERIDNYIKEKFANPVVSLNKMMIDFLTERNLPASIDSLQQPENLPELIIKHSQEIIGIGGTNVIEESITETSQIAGQCKGLLQECKNRIQLEAQEDDMLRLRQGTQRWTRESSSVAGQKLFPKVEKMELYLQQAEAGDKLVLSKYYDLKPYLEIYCGGYKTLVDYIPSSNYTQLDQNITSIISDIRAAVNEARNLEDSRKDLLRNVELKTKDNPILPKVIEDYKVNKTRIYQNEGVIREREFEGVFELHLGIYNKELMELEALKNKQISLESEIDMLNKRFISEFNIRVSESQQARGESLQVLESVYSKYLDIISNLNEGNKFYNDFILKGTGVLKECEDFLYKRRMEGRELELSIQHDHLPARIPPDEVCPKSQAPHDISLAENSAPSAPGKWQ</sequence>
<comment type="similarity">
    <text evidence="1">Belongs to the palA/RIM20 family.</text>
</comment>
<evidence type="ECO:0000313" key="5">
    <source>
        <dbReference type="EMBL" id="ODV77446.1"/>
    </source>
</evidence>
<dbReference type="SMART" id="SM01041">
    <property type="entry name" value="BRO1"/>
    <property type="match status" value="1"/>
</dbReference>
<evidence type="ECO:0000313" key="6">
    <source>
        <dbReference type="Proteomes" id="UP000094285"/>
    </source>
</evidence>
<dbReference type="GeneID" id="30982190"/>
<feature type="coiled-coil region" evidence="2">
    <location>
        <begin position="547"/>
        <end position="574"/>
    </location>
</feature>
<feature type="domain" description="BRO1" evidence="4">
    <location>
        <begin position="2"/>
        <end position="384"/>
    </location>
</feature>
<dbReference type="EMBL" id="KV453915">
    <property type="protein sequence ID" value="ODV77446.1"/>
    <property type="molecule type" value="Genomic_DNA"/>
</dbReference>
<dbReference type="InterPro" id="IPR025304">
    <property type="entry name" value="ALIX_V_dom"/>
</dbReference>
<evidence type="ECO:0000256" key="2">
    <source>
        <dbReference type="SAM" id="Coils"/>
    </source>
</evidence>
<dbReference type="RefSeq" id="XP_020062568.1">
    <property type="nucleotide sequence ID" value="XM_020208053.1"/>
</dbReference>